<dbReference type="SMART" id="SM00342">
    <property type="entry name" value="HTH_ARAC"/>
    <property type="match status" value="1"/>
</dbReference>
<dbReference type="InterPro" id="IPR020449">
    <property type="entry name" value="Tscrpt_reg_AraC-type_HTH"/>
</dbReference>
<dbReference type="Gene3D" id="1.10.10.60">
    <property type="entry name" value="Homeodomain-like"/>
    <property type="match status" value="2"/>
</dbReference>
<dbReference type="InterPro" id="IPR037923">
    <property type="entry name" value="HTH-like"/>
</dbReference>
<dbReference type="GO" id="GO:0003700">
    <property type="term" value="F:DNA-binding transcription factor activity"/>
    <property type="evidence" value="ECO:0007669"/>
    <property type="project" value="InterPro"/>
</dbReference>
<evidence type="ECO:0000256" key="1">
    <source>
        <dbReference type="ARBA" id="ARBA00023015"/>
    </source>
</evidence>
<dbReference type="EMBL" id="CP021422">
    <property type="protein sequence ID" value="ASB40024.1"/>
    <property type="molecule type" value="Genomic_DNA"/>
</dbReference>
<evidence type="ECO:0000313" key="8">
    <source>
        <dbReference type="Proteomes" id="UP000596035"/>
    </source>
</evidence>
<keyword evidence="7" id="KW-1185">Reference proteome</keyword>
<dbReference type="Pfam" id="PF12833">
    <property type="entry name" value="HTH_18"/>
    <property type="match status" value="1"/>
</dbReference>
<proteinExistence type="predicted"/>
<dbReference type="CDD" id="cd02208">
    <property type="entry name" value="cupin_RmlC-like"/>
    <property type="match status" value="1"/>
</dbReference>
<dbReference type="AlphaFoldDB" id="A0A1Z2XNL7"/>
<reference evidence="6 8" key="3">
    <citation type="submission" date="2020-11" db="EMBL/GenBank/DDBJ databases">
        <title>Closed and high quality bacterial genomes of the OMM12 community.</title>
        <authorList>
            <person name="Marbouty M."/>
            <person name="Lamy-Besnier Q."/>
            <person name="Debarbieux L."/>
            <person name="Koszul R."/>
        </authorList>
    </citation>
    <scope>NUCLEOTIDE SEQUENCE [LARGE SCALE GENOMIC DNA]</scope>
    <source>
        <strain evidence="6 8">KB18</strain>
    </source>
</reference>
<dbReference type="EMBL" id="CP065321">
    <property type="protein sequence ID" value="QQR29313.1"/>
    <property type="molecule type" value="Genomic_DNA"/>
</dbReference>
<keyword evidence="3" id="KW-0804">Transcription</keyword>
<protein>
    <submittedName>
        <fullName evidence="5">AraC family transcriptional regulator</fullName>
    </submittedName>
    <submittedName>
        <fullName evidence="6">Helix-turn-helix transcriptional regulator</fullName>
    </submittedName>
</protein>
<dbReference type="InterPro" id="IPR050204">
    <property type="entry name" value="AraC_XylS_family_regulators"/>
</dbReference>
<dbReference type="SUPFAM" id="SSF51215">
    <property type="entry name" value="Regulatory protein AraC"/>
    <property type="match status" value="1"/>
</dbReference>
<dbReference type="SUPFAM" id="SSF46689">
    <property type="entry name" value="Homeodomain-like"/>
    <property type="match status" value="2"/>
</dbReference>
<gene>
    <name evidence="5" type="ORF">ADH66_04740</name>
    <name evidence="6" type="ORF">I5Q82_14810</name>
</gene>
<evidence type="ECO:0000313" key="7">
    <source>
        <dbReference type="Proteomes" id="UP000196710"/>
    </source>
</evidence>
<name>A0A1Z2XNL7_9FIRM</name>
<keyword evidence="1" id="KW-0805">Transcription regulation</keyword>
<dbReference type="Proteomes" id="UP000196710">
    <property type="component" value="Chromosome"/>
</dbReference>
<dbReference type="Proteomes" id="UP000596035">
    <property type="component" value="Chromosome"/>
</dbReference>
<dbReference type="PRINTS" id="PR00032">
    <property type="entry name" value="HTHARAC"/>
</dbReference>
<dbReference type="Gene3D" id="2.60.120.10">
    <property type="entry name" value="Jelly Rolls"/>
    <property type="match status" value="1"/>
</dbReference>
<evidence type="ECO:0000256" key="3">
    <source>
        <dbReference type="ARBA" id="ARBA00023163"/>
    </source>
</evidence>
<evidence type="ECO:0000313" key="6">
    <source>
        <dbReference type="EMBL" id="QQR29313.1"/>
    </source>
</evidence>
<evidence type="ECO:0000259" key="4">
    <source>
        <dbReference type="PROSITE" id="PS01124"/>
    </source>
</evidence>
<evidence type="ECO:0000313" key="5">
    <source>
        <dbReference type="EMBL" id="ASB40024.1"/>
    </source>
</evidence>
<dbReference type="Pfam" id="PF02311">
    <property type="entry name" value="AraC_binding"/>
    <property type="match status" value="1"/>
</dbReference>
<dbReference type="PROSITE" id="PS01124">
    <property type="entry name" value="HTH_ARAC_FAMILY_2"/>
    <property type="match status" value="1"/>
</dbReference>
<evidence type="ECO:0000256" key="2">
    <source>
        <dbReference type="ARBA" id="ARBA00023125"/>
    </source>
</evidence>
<dbReference type="GO" id="GO:0043565">
    <property type="term" value="F:sequence-specific DNA binding"/>
    <property type="evidence" value="ECO:0007669"/>
    <property type="project" value="InterPro"/>
</dbReference>
<sequence length="281" mass="31577">MNYSRLYENKRRGTFGFPIELYKVDSSSPRYQMPLHWHLEYELILVKEGGFRLSLDGGSFPMGPGDCAWVGDGVIHGGTPRDCVYQCVVFDLGTLLHDTPVCAKSAGKFLAEESGYTRVFPAGSAQSELSKQLMGAMERETPGYEWTTLGLMWQLMGSLLESGEPAFSESREKTLRLKNVLTYMRDRYDSAVTLSELAAVAGMNPKYFCRAFSQMTGRTPIDYLNYYRMEQAGEQLAFTARPVTEIALNCGFSDISYFSRIFSRYKGVSPSAYRRRQAGSA</sequence>
<dbReference type="KEGG" id="amur:ADH66_04740"/>
<dbReference type="InterPro" id="IPR014710">
    <property type="entry name" value="RmlC-like_jellyroll"/>
</dbReference>
<organism evidence="6 8">
    <name type="scientific">Acutalibacter muris</name>
    <dbReference type="NCBI Taxonomy" id="1796620"/>
    <lineage>
        <taxon>Bacteria</taxon>
        <taxon>Bacillati</taxon>
        <taxon>Bacillota</taxon>
        <taxon>Clostridia</taxon>
        <taxon>Eubacteriales</taxon>
        <taxon>Acutalibacteraceae</taxon>
        <taxon>Acutalibacter</taxon>
    </lineage>
</organism>
<dbReference type="InterPro" id="IPR009057">
    <property type="entry name" value="Homeodomain-like_sf"/>
</dbReference>
<reference evidence="7" key="2">
    <citation type="submission" date="2017-05" db="EMBL/GenBank/DDBJ databases">
        <title>Improved OligoMM genomes.</title>
        <authorList>
            <person name="Garzetti D."/>
        </authorList>
    </citation>
    <scope>NUCLEOTIDE SEQUENCE [LARGE SCALE GENOMIC DNA]</scope>
    <source>
        <strain evidence="7">KB18</strain>
    </source>
</reference>
<feature type="domain" description="HTH araC/xylS-type" evidence="4">
    <location>
        <begin position="178"/>
        <end position="276"/>
    </location>
</feature>
<dbReference type="InterPro" id="IPR003313">
    <property type="entry name" value="AraC-bd"/>
</dbReference>
<dbReference type="PANTHER" id="PTHR46796">
    <property type="entry name" value="HTH-TYPE TRANSCRIPTIONAL ACTIVATOR RHAS-RELATED"/>
    <property type="match status" value="1"/>
</dbReference>
<dbReference type="InterPro" id="IPR018060">
    <property type="entry name" value="HTH_AraC"/>
</dbReference>
<accession>A0A1Z2XNL7</accession>
<keyword evidence="2" id="KW-0238">DNA-binding</keyword>
<dbReference type="RefSeq" id="WP_066535043.1">
    <property type="nucleotide sequence ID" value="NZ_CAPVCI010000005.1"/>
</dbReference>
<reference evidence="5" key="1">
    <citation type="journal article" date="2017" name="Genome Announc.">
        <title>High-Quality Whole-Genome Sequences of the Oligo-Mouse-Microbiota Bacterial Community.</title>
        <authorList>
            <person name="Garzetti D."/>
            <person name="Brugiroux S."/>
            <person name="Bunk B."/>
            <person name="Pukall R."/>
            <person name="McCoy K.D."/>
            <person name="Macpherson A.J."/>
            <person name="Stecher B."/>
        </authorList>
    </citation>
    <scope>NUCLEOTIDE SEQUENCE</scope>
    <source>
        <strain evidence="5">KB18</strain>
    </source>
</reference>